<gene>
    <name evidence="12" type="primary">LOC103520946</name>
</gene>
<dbReference type="GO" id="GO:0030182">
    <property type="term" value="P:neuron differentiation"/>
    <property type="evidence" value="ECO:0007669"/>
    <property type="project" value="TreeGrafter"/>
</dbReference>
<dbReference type="GO" id="GO:0008270">
    <property type="term" value="F:zinc ion binding"/>
    <property type="evidence" value="ECO:0007669"/>
    <property type="project" value="InterPro"/>
</dbReference>
<evidence type="ECO:0000256" key="2">
    <source>
        <dbReference type="ARBA" id="ARBA00022723"/>
    </source>
</evidence>
<feature type="domain" description="LIM zinc-binding" evidence="10">
    <location>
        <begin position="3"/>
        <end position="62"/>
    </location>
</feature>
<feature type="domain" description="LIM zinc-binding" evidence="10">
    <location>
        <begin position="86"/>
        <end position="140"/>
    </location>
</feature>
<keyword evidence="8" id="KW-0539">Nucleus</keyword>
<evidence type="ECO:0000256" key="3">
    <source>
        <dbReference type="ARBA" id="ARBA00022737"/>
    </source>
</evidence>
<dbReference type="PaxDb" id="121845-A0A1S3DLX1"/>
<keyword evidence="6" id="KW-0238">DNA-binding</keyword>
<keyword evidence="4 9" id="KW-0862">Zinc</keyword>
<dbReference type="InterPro" id="IPR050453">
    <property type="entry name" value="LIM_Homeobox_TF"/>
</dbReference>
<evidence type="ECO:0000259" key="10">
    <source>
        <dbReference type="PROSITE" id="PS50023"/>
    </source>
</evidence>
<dbReference type="PANTHER" id="PTHR24208">
    <property type="entry name" value="LIM/HOMEOBOX PROTEIN LHX"/>
    <property type="match status" value="1"/>
</dbReference>
<dbReference type="InterPro" id="IPR001781">
    <property type="entry name" value="Znf_LIM"/>
</dbReference>
<dbReference type="SMART" id="SM00132">
    <property type="entry name" value="LIM"/>
    <property type="match status" value="2"/>
</dbReference>
<name>A0A1S3DLX1_DIACI</name>
<keyword evidence="3" id="KW-0677">Repeat</keyword>
<reference evidence="12" key="1">
    <citation type="submission" date="2025-08" db="UniProtKB">
        <authorList>
            <consortium name="RefSeq"/>
        </authorList>
    </citation>
    <scope>IDENTIFICATION</scope>
</reference>
<accession>A0A1S3DLX1</accession>
<evidence type="ECO:0000256" key="5">
    <source>
        <dbReference type="ARBA" id="ARBA00023038"/>
    </source>
</evidence>
<evidence type="ECO:0000313" key="12">
    <source>
        <dbReference type="RefSeq" id="XP_008484266.1"/>
    </source>
</evidence>
<evidence type="ECO:0000256" key="7">
    <source>
        <dbReference type="ARBA" id="ARBA00023155"/>
    </source>
</evidence>
<organism evidence="11 12">
    <name type="scientific">Diaphorina citri</name>
    <name type="common">Asian citrus psyllid</name>
    <dbReference type="NCBI Taxonomy" id="121845"/>
    <lineage>
        <taxon>Eukaryota</taxon>
        <taxon>Metazoa</taxon>
        <taxon>Ecdysozoa</taxon>
        <taxon>Arthropoda</taxon>
        <taxon>Hexapoda</taxon>
        <taxon>Insecta</taxon>
        <taxon>Pterygota</taxon>
        <taxon>Neoptera</taxon>
        <taxon>Paraneoptera</taxon>
        <taxon>Hemiptera</taxon>
        <taxon>Sternorrhyncha</taxon>
        <taxon>Psylloidea</taxon>
        <taxon>Psyllidae</taxon>
        <taxon>Diaphorininae</taxon>
        <taxon>Diaphorina</taxon>
    </lineage>
</organism>
<dbReference type="FunFam" id="2.10.110.10:FF:000006">
    <property type="entry name" value="LIM homeobox transcription factor 1-beta"/>
    <property type="match status" value="1"/>
</dbReference>
<dbReference type="KEGG" id="dci:103520946"/>
<evidence type="ECO:0000256" key="1">
    <source>
        <dbReference type="ARBA" id="ARBA00004123"/>
    </source>
</evidence>
<protein>
    <submittedName>
        <fullName evidence="12">LIM/homeobox protein Lhx5-like</fullName>
    </submittedName>
</protein>
<dbReference type="AlphaFoldDB" id="A0A1S3DLX1"/>
<dbReference type="InterPro" id="IPR049618">
    <property type="entry name" value="Lhx1/5_LIM1"/>
</dbReference>
<dbReference type="GO" id="GO:0005634">
    <property type="term" value="C:nucleus"/>
    <property type="evidence" value="ECO:0007669"/>
    <property type="project" value="UniProtKB-SubCell"/>
</dbReference>
<comment type="subcellular location">
    <subcellularLocation>
        <location evidence="1">Nucleus</location>
    </subcellularLocation>
</comment>
<keyword evidence="2 9" id="KW-0479">Metal-binding</keyword>
<keyword evidence="7" id="KW-0371">Homeobox</keyword>
<dbReference type="GeneID" id="103520946"/>
<dbReference type="PROSITE" id="PS50023">
    <property type="entry name" value="LIM_DOMAIN_2"/>
    <property type="match status" value="2"/>
</dbReference>
<evidence type="ECO:0000313" key="11">
    <source>
        <dbReference type="Proteomes" id="UP000079169"/>
    </source>
</evidence>
<dbReference type="RefSeq" id="XP_008484266.1">
    <property type="nucleotide sequence ID" value="XM_008486044.1"/>
</dbReference>
<dbReference type="Gene3D" id="2.10.110.10">
    <property type="entry name" value="Cysteine Rich Protein"/>
    <property type="match status" value="2"/>
</dbReference>
<dbReference type="GO" id="GO:0000981">
    <property type="term" value="F:DNA-binding transcription factor activity, RNA polymerase II-specific"/>
    <property type="evidence" value="ECO:0007669"/>
    <property type="project" value="TreeGrafter"/>
</dbReference>
<dbReference type="SUPFAM" id="SSF57716">
    <property type="entry name" value="Glucocorticoid receptor-like (DNA-binding domain)"/>
    <property type="match status" value="3"/>
</dbReference>
<dbReference type="FunFam" id="2.10.110.10:FF:000120">
    <property type="entry name" value="Insulin gene enhancer protein ISL-2"/>
    <property type="match status" value="1"/>
</dbReference>
<feature type="non-terminal residue" evidence="12">
    <location>
        <position position="140"/>
    </location>
</feature>
<proteinExistence type="predicted"/>
<dbReference type="OMA" id="MAICAGC"/>
<dbReference type="Proteomes" id="UP000079169">
    <property type="component" value="Unplaced"/>
</dbReference>
<dbReference type="Pfam" id="PF00412">
    <property type="entry name" value="LIM"/>
    <property type="match status" value="2"/>
</dbReference>
<dbReference type="STRING" id="121845.A0A1S3DLX1"/>
<keyword evidence="11" id="KW-1185">Reference proteome</keyword>
<evidence type="ECO:0000256" key="6">
    <source>
        <dbReference type="ARBA" id="ARBA00023125"/>
    </source>
</evidence>
<evidence type="ECO:0000256" key="8">
    <source>
        <dbReference type="ARBA" id="ARBA00023242"/>
    </source>
</evidence>
<sequence length="140" mass="16238">MLISCAGCEKPILDKFLLNVLERTWHADCVRCYDCHHTLSDKCFSREGKLFCRNDFFRPVFHRNCGSTENSLWYGCGVGLSSSMLISCAGCEKPILDKFLLNVLERTWHADCVRCYDCHHTLSDKCFSREGKLFCRNDFF</sequence>
<keyword evidence="5 9" id="KW-0440">LIM domain</keyword>
<dbReference type="GO" id="GO:0000977">
    <property type="term" value="F:RNA polymerase II transcription regulatory region sequence-specific DNA binding"/>
    <property type="evidence" value="ECO:0007669"/>
    <property type="project" value="TreeGrafter"/>
</dbReference>
<evidence type="ECO:0000256" key="9">
    <source>
        <dbReference type="PROSITE-ProRule" id="PRU00125"/>
    </source>
</evidence>
<dbReference type="CDD" id="cd09367">
    <property type="entry name" value="LIM1_Lhx1_Lhx5"/>
    <property type="match status" value="2"/>
</dbReference>
<dbReference type="PANTHER" id="PTHR24208:SF105">
    <property type="entry name" value="DLIM1"/>
    <property type="match status" value="1"/>
</dbReference>
<evidence type="ECO:0000256" key="4">
    <source>
        <dbReference type="ARBA" id="ARBA00022833"/>
    </source>
</evidence>
<dbReference type="PROSITE" id="PS00478">
    <property type="entry name" value="LIM_DOMAIN_1"/>
    <property type="match status" value="2"/>
</dbReference>